<dbReference type="RefSeq" id="XP_031868262.1">
    <property type="nucleotide sequence ID" value="XM_032015993.1"/>
</dbReference>
<protein>
    <recommendedName>
        <fullName evidence="8">Peptidase S33 tripeptidyl aminopeptidase-like C-terminal domain-containing protein</fullName>
    </recommendedName>
</protein>
<evidence type="ECO:0000259" key="4">
    <source>
        <dbReference type="Pfam" id="PF00561"/>
    </source>
</evidence>
<dbReference type="InterPro" id="IPR051601">
    <property type="entry name" value="Serine_prot/Carboxylest_S33"/>
</dbReference>
<evidence type="ECO:0008006" key="8">
    <source>
        <dbReference type="Google" id="ProtNLM"/>
    </source>
</evidence>
<dbReference type="PANTHER" id="PTHR43248">
    <property type="entry name" value="2-SUCCINYL-6-HYDROXY-2,4-CYCLOHEXADIENE-1-CARBOXYLATE SYNTHASE"/>
    <property type="match status" value="1"/>
</dbReference>
<dbReference type="Proteomes" id="UP000254866">
    <property type="component" value="Unassembled WGS sequence"/>
</dbReference>
<dbReference type="OrthoDB" id="425534at2759"/>
<evidence type="ECO:0000259" key="5">
    <source>
        <dbReference type="Pfam" id="PF08386"/>
    </source>
</evidence>
<evidence type="ECO:0000313" key="6">
    <source>
        <dbReference type="EMBL" id="RDL35439.1"/>
    </source>
</evidence>
<reference evidence="6 7" key="1">
    <citation type="journal article" date="2018" name="IMA Fungus">
        <title>IMA Genome-F 9: Draft genome sequence of Annulohypoxylon stygium, Aspergillus mulundensis, Berkeleyomyces basicola (syn. Thielaviopsis basicola), Ceratocystis smalleyi, two Cercospora beticola strains, Coleophoma cylindrospora, Fusarium fracticaudum, Phialophora cf. hyalina, and Morchella septimelata.</title>
        <authorList>
            <person name="Wingfield B.D."/>
            <person name="Bills G.F."/>
            <person name="Dong Y."/>
            <person name="Huang W."/>
            <person name="Nel W.J."/>
            <person name="Swalarsk-Parry B.S."/>
            <person name="Vaghefi N."/>
            <person name="Wilken P.M."/>
            <person name="An Z."/>
            <person name="de Beer Z.W."/>
            <person name="De Vos L."/>
            <person name="Chen L."/>
            <person name="Duong T.A."/>
            <person name="Gao Y."/>
            <person name="Hammerbacher A."/>
            <person name="Kikkert J.R."/>
            <person name="Li Y."/>
            <person name="Li H."/>
            <person name="Li K."/>
            <person name="Li Q."/>
            <person name="Liu X."/>
            <person name="Ma X."/>
            <person name="Naidoo K."/>
            <person name="Pethybridge S.J."/>
            <person name="Sun J."/>
            <person name="Steenkamp E.T."/>
            <person name="van der Nest M.A."/>
            <person name="van Wyk S."/>
            <person name="Wingfield M.J."/>
            <person name="Xiong C."/>
            <person name="Yue Q."/>
            <person name="Zhang X."/>
        </authorList>
    </citation>
    <scope>NUCLEOTIDE SEQUENCE [LARGE SCALE GENOMIC DNA]</scope>
    <source>
        <strain evidence="6 7">BP 5553</strain>
    </source>
</reference>
<organism evidence="6 7">
    <name type="scientific">Venustampulla echinocandica</name>
    <dbReference type="NCBI Taxonomy" id="2656787"/>
    <lineage>
        <taxon>Eukaryota</taxon>
        <taxon>Fungi</taxon>
        <taxon>Dikarya</taxon>
        <taxon>Ascomycota</taxon>
        <taxon>Pezizomycotina</taxon>
        <taxon>Leotiomycetes</taxon>
        <taxon>Helotiales</taxon>
        <taxon>Pleuroascaceae</taxon>
        <taxon>Venustampulla</taxon>
    </lineage>
</organism>
<name>A0A370TJA1_9HELO</name>
<evidence type="ECO:0000256" key="2">
    <source>
        <dbReference type="ARBA" id="ARBA00022801"/>
    </source>
</evidence>
<comment type="caution">
    <text evidence="6">The sequence shown here is derived from an EMBL/GenBank/DDBJ whole genome shotgun (WGS) entry which is preliminary data.</text>
</comment>
<dbReference type="STRING" id="2656787.A0A370TJA1"/>
<evidence type="ECO:0000313" key="7">
    <source>
        <dbReference type="Proteomes" id="UP000254866"/>
    </source>
</evidence>
<accession>A0A370TJA1</accession>
<feature type="domain" description="Peptidase S33 tripeptidyl aminopeptidase-like C-terminal" evidence="5">
    <location>
        <begin position="385"/>
        <end position="488"/>
    </location>
</feature>
<gene>
    <name evidence="6" type="ORF">BP5553_07370</name>
</gene>
<dbReference type="Gene3D" id="3.40.50.1820">
    <property type="entry name" value="alpha/beta hydrolase"/>
    <property type="match status" value="1"/>
</dbReference>
<feature type="domain" description="AB hydrolase-1" evidence="4">
    <location>
        <begin position="175"/>
        <end position="255"/>
    </location>
</feature>
<dbReference type="PANTHER" id="PTHR43248:SF25">
    <property type="entry name" value="AB HYDROLASE-1 DOMAIN-CONTAINING PROTEIN-RELATED"/>
    <property type="match status" value="1"/>
</dbReference>
<dbReference type="GeneID" id="43600219"/>
<evidence type="ECO:0000256" key="1">
    <source>
        <dbReference type="ARBA" id="ARBA00010088"/>
    </source>
</evidence>
<comment type="similarity">
    <text evidence="1">Belongs to the peptidase S33 family.</text>
</comment>
<dbReference type="InterPro" id="IPR029058">
    <property type="entry name" value="AB_hydrolase_fold"/>
</dbReference>
<feature type="compositionally biased region" description="Basic and acidic residues" evidence="3">
    <location>
        <begin position="155"/>
        <end position="164"/>
    </location>
</feature>
<keyword evidence="7" id="KW-1185">Reference proteome</keyword>
<dbReference type="InterPro" id="IPR013595">
    <property type="entry name" value="Pept_S33_TAP-like_C"/>
</dbReference>
<dbReference type="EMBL" id="NPIC01000006">
    <property type="protein sequence ID" value="RDL35439.1"/>
    <property type="molecule type" value="Genomic_DNA"/>
</dbReference>
<feature type="region of interest" description="Disordered" evidence="3">
    <location>
        <begin position="147"/>
        <end position="167"/>
    </location>
</feature>
<dbReference type="GO" id="GO:0016787">
    <property type="term" value="F:hydrolase activity"/>
    <property type="evidence" value="ECO:0007669"/>
    <property type="project" value="UniProtKB-KW"/>
</dbReference>
<keyword evidence="2" id="KW-0378">Hydrolase</keyword>
<proteinExistence type="inferred from homology"/>
<dbReference type="Pfam" id="PF08386">
    <property type="entry name" value="Abhydrolase_4"/>
    <property type="match status" value="1"/>
</dbReference>
<dbReference type="SUPFAM" id="SSF53474">
    <property type="entry name" value="alpha/beta-Hydrolases"/>
    <property type="match status" value="1"/>
</dbReference>
<dbReference type="AlphaFoldDB" id="A0A370TJA1"/>
<evidence type="ECO:0000256" key="3">
    <source>
        <dbReference type="SAM" id="MobiDB-lite"/>
    </source>
</evidence>
<dbReference type="Pfam" id="PF00561">
    <property type="entry name" value="Abhydrolase_1"/>
    <property type="match status" value="1"/>
</dbReference>
<sequence length="572" mass="62718">MLVNPGGPGGSGVTIAMALGKSIQTVVGPHQDVIGFDPRGIGATTPRADCFSYPADGGDGEDDHVRGQFHRTLWGNAGRQIGLVNSSSVALQKLDTRARVQAKLCAEKDSLKGSDSIFRHLSTPTVARDMLSIVDAWDEWTAALPSESAPGKLSATDDKLRPDPSKGPISLDTKSKLVYWGFSYGTLLGATFAAMFPDRVGRLILDGVVDADHYVSPLWSESIRDADAVSRSFSRYCHGAAESCALYRDNDTVADIEERFELIRTSIMDHPITLIDPISKMPIVISYSDIRLVLFVCLYAPTQTFPIVAMILDSLYRGSDAVVGQIFGWPPDLELQPFCGPPPPPSLYPNEAQAAIMCSDKRYELNETIPNLHRLFEKLETESSWADVWMTLMIGCDGWQISAVDPPMRWDSNPANTSKPIKTSFPVLFISNTADPVTPLYAGVKMAQKFVDAGLIEQKSEGHCSLAAVSQCTMKKIRAYIEKGEVPPAPVRGGKGRELIDGKWDRCEADEWPFHPYESDTWLAAKGEVGVDDVESMDALRDMQKKFYRQATFLGQIGGLNMGKINDFVLQT</sequence>
<dbReference type="InterPro" id="IPR000073">
    <property type="entry name" value="AB_hydrolase_1"/>
</dbReference>